<dbReference type="PANTHER" id="PTHR30037:SF4">
    <property type="entry name" value="DNA-3-METHYLADENINE GLYCOSYLASE I"/>
    <property type="match status" value="1"/>
</dbReference>
<evidence type="ECO:0000313" key="10">
    <source>
        <dbReference type="EMBL" id="PMS22521.1"/>
    </source>
</evidence>
<dbReference type="Proteomes" id="UP000235616">
    <property type="component" value="Unassembled WGS sequence"/>
</dbReference>
<reference evidence="10 11" key="1">
    <citation type="submission" date="2018-01" db="EMBL/GenBank/DDBJ databases">
        <title>Whole genome analyses suggest that Burkholderia sensu lato contains two further novel genera in the rhizoxinica-symbiotica group Mycetohabitans gen. nov., and Trinickia gen. nov.: implications for the evolution of diazotrophy and nodulation in the Burkholderiaceae.</title>
        <authorList>
            <person name="Estrada-de los Santos P."/>
            <person name="Palmer M."/>
            <person name="Chavez-Ramirez B."/>
            <person name="Beukes C."/>
            <person name="Steenkamp E.T."/>
            <person name="Hirsch A.M."/>
            <person name="Manyaka P."/>
            <person name="Maluk M."/>
            <person name="Lafos M."/>
            <person name="Crook M."/>
            <person name="Gross E."/>
            <person name="Simon M.F."/>
            <person name="Bueno dos Reis Junior F."/>
            <person name="Poole P.S."/>
            <person name="Venter S.N."/>
            <person name="James E.K."/>
        </authorList>
    </citation>
    <scope>NUCLEOTIDE SEQUENCE [LARGE SCALE GENOMIC DNA]</scope>
    <source>
        <strain evidence="10 11">GIMN1.004</strain>
    </source>
</reference>
<dbReference type="GO" id="GO:0008725">
    <property type="term" value="F:DNA-3-methyladenine glycosylase activity"/>
    <property type="evidence" value="ECO:0007669"/>
    <property type="project" value="UniProtKB-EC"/>
</dbReference>
<evidence type="ECO:0000256" key="6">
    <source>
        <dbReference type="ARBA" id="ARBA00052558"/>
    </source>
</evidence>
<feature type="binding site" evidence="9">
    <location>
        <position position="17"/>
    </location>
    <ligand>
        <name>Zn(2+)</name>
        <dbReference type="ChEBI" id="CHEBI:29105"/>
    </ligand>
</feature>
<keyword evidence="2" id="KW-0227">DNA damage</keyword>
<evidence type="ECO:0000256" key="8">
    <source>
        <dbReference type="ARBA" id="ARBA00066766"/>
    </source>
</evidence>
<protein>
    <recommendedName>
        <fullName evidence="8">DNA-3-methyladenine glycosylase I</fullName>
        <ecNumber evidence="8">3.2.2.20</ecNumber>
    </recommendedName>
</protein>
<organism evidence="10 11">
    <name type="scientific">Trinickia dabaoshanensis</name>
    <dbReference type="NCBI Taxonomy" id="564714"/>
    <lineage>
        <taxon>Bacteria</taxon>
        <taxon>Pseudomonadati</taxon>
        <taxon>Pseudomonadota</taxon>
        <taxon>Betaproteobacteria</taxon>
        <taxon>Burkholderiales</taxon>
        <taxon>Burkholderiaceae</taxon>
        <taxon>Trinickia</taxon>
    </lineage>
</organism>
<feature type="binding site" evidence="9">
    <location>
        <position position="176"/>
    </location>
    <ligand>
        <name>Zn(2+)</name>
        <dbReference type="ChEBI" id="CHEBI:29105"/>
    </ligand>
</feature>
<keyword evidence="1 9" id="KW-0479">Metal-binding</keyword>
<comment type="function">
    <text evidence="7">Hydrolysis of the deoxyribose N-glycosidic bond to excise 3-methyladenine from the damaged DNA polymer formed by alkylation lesions.</text>
</comment>
<evidence type="ECO:0000256" key="7">
    <source>
        <dbReference type="ARBA" id="ARBA00057608"/>
    </source>
</evidence>
<sequence>MTERCNWVRTPADAHYHDTEWGVPSRDDRHLFEMLVLEGAQAGLSWSTILNKRENYRRLFENFDVEAVARFTPAKIEALLQDPGIVRNRAKVEAAVLNARAVLRIREEHGSLAAFVWSFVDGEPVQNDWALYKEHAPASTPASDALSKALKGYGCKFVGSTICYAFMQAVGMVNDHQTNCACRDRCAALAKRTRKPKATANPKSVA</sequence>
<dbReference type="RefSeq" id="WP_102644111.1">
    <property type="nucleotide sequence ID" value="NZ_PNYA01000003.1"/>
</dbReference>
<comment type="catalytic activity">
    <reaction evidence="6">
        <text>Hydrolysis of alkylated DNA, releasing 3-methyladenine.</text>
        <dbReference type="EC" id="3.2.2.20"/>
    </reaction>
</comment>
<keyword evidence="4 9" id="KW-0862">Zinc</keyword>
<evidence type="ECO:0000256" key="2">
    <source>
        <dbReference type="ARBA" id="ARBA00022763"/>
    </source>
</evidence>
<name>A0A2N7VZF4_9BURK</name>
<proteinExistence type="predicted"/>
<evidence type="ECO:0000256" key="1">
    <source>
        <dbReference type="ARBA" id="ARBA00022723"/>
    </source>
</evidence>
<keyword evidence="3" id="KW-0378">Hydrolase</keyword>
<dbReference type="EC" id="3.2.2.20" evidence="8"/>
<dbReference type="SUPFAM" id="SSF48150">
    <property type="entry name" value="DNA-glycosylase"/>
    <property type="match status" value="1"/>
</dbReference>
<feature type="binding site" evidence="9">
    <location>
        <position position="5"/>
    </location>
    <ligand>
        <name>Zn(2+)</name>
        <dbReference type="ChEBI" id="CHEBI:29105"/>
    </ligand>
</feature>
<evidence type="ECO:0000313" key="11">
    <source>
        <dbReference type="Proteomes" id="UP000235616"/>
    </source>
</evidence>
<dbReference type="GO" id="GO:0006284">
    <property type="term" value="P:base-excision repair"/>
    <property type="evidence" value="ECO:0007669"/>
    <property type="project" value="InterPro"/>
</dbReference>
<dbReference type="OrthoDB" id="9807664at2"/>
<accession>A0A2N7VZF4</accession>
<dbReference type="InterPro" id="IPR005019">
    <property type="entry name" value="Adenine_glyco"/>
</dbReference>
<dbReference type="AlphaFoldDB" id="A0A2N7VZF4"/>
<feature type="binding site" evidence="9">
    <location>
        <position position="180"/>
    </location>
    <ligand>
        <name>Zn(2+)</name>
        <dbReference type="ChEBI" id="CHEBI:29105"/>
    </ligand>
</feature>
<dbReference type="Gene3D" id="1.10.340.30">
    <property type="entry name" value="Hypothetical protein, domain 2"/>
    <property type="match status" value="1"/>
</dbReference>
<gene>
    <name evidence="10" type="ORF">C0Z18_04110</name>
</gene>
<dbReference type="InterPro" id="IPR011257">
    <property type="entry name" value="DNA_glycosylase"/>
</dbReference>
<dbReference type="FunFam" id="1.10.340.30:FF:000009">
    <property type="entry name" value="DNA-3-methyladenine glycosylase I"/>
    <property type="match status" value="1"/>
</dbReference>
<keyword evidence="5" id="KW-0234">DNA repair</keyword>
<dbReference type="Pfam" id="PF03352">
    <property type="entry name" value="Adenine_glyco"/>
    <property type="match status" value="1"/>
</dbReference>
<comment type="caution">
    <text evidence="10">The sequence shown here is derived from an EMBL/GenBank/DDBJ whole genome shotgun (WGS) entry which is preliminary data.</text>
</comment>
<dbReference type="PANTHER" id="PTHR30037">
    <property type="entry name" value="DNA-3-METHYLADENINE GLYCOSYLASE 1"/>
    <property type="match status" value="1"/>
</dbReference>
<dbReference type="GO" id="GO:0046872">
    <property type="term" value="F:metal ion binding"/>
    <property type="evidence" value="ECO:0007669"/>
    <property type="project" value="UniProtKB-KW"/>
</dbReference>
<evidence type="ECO:0000256" key="4">
    <source>
        <dbReference type="ARBA" id="ARBA00022833"/>
    </source>
</evidence>
<evidence type="ECO:0000256" key="5">
    <source>
        <dbReference type="ARBA" id="ARBA00023204"/>
    </source>
</evidence>
<dbReference type="InterPro" id="IPR052891">
    <property type="entry name" value="DNA-3mA_glycosylase"/>
</dbReference>
<keyword evidence="11" id="KW-1185">Reference proteome</keyword>
<evidence type="ECO:0000256" key="9">
    <source>
        <dbReference type="PIRSR" id="PIRSR605019-1"/>
    </source>
</evidence>
<dbReference type="EMBL" id="PNYA01000003">
    <property type="protein sequence ID" value="PMS22521.1"/>
    <property type="molecule type" value="Genomic_DNA"/>
</dbReference>
<evidence type="ECO:0000256" key="3">
    <source>
        <dbReference type="ARBA" id="ARBA00022801"/>
    </source>
</evidence>